<evidence type="ECO:0000256" key="1">
    <source>
        <dbReference type="ARBA" id="ARBA00022617"/>
    </source>
</evidence>
<evidence type="ECO:0000256" key="5">
    <source>
        <dbReference type="SAM" id="MobiDB-lite"/>
    </source>
</evidence>
<dbReference type="GO" id="GO:0009055">
    <property type="term" value="F:electron transfer activity"/>
    <property type="evidence" value="ECO:0007669"/>
    <property type="project" value="InterPro"/>
</dbReference>
<feature type="domain" description="Cytochrome c" evidence="7">
    <location>
        <begin position="51"/>
        <end position="145"/>
    </location>
</feature>
<feature type="transmembrane region" description="Helical" evidence="6">
    <location>
        <begin position="176"/>
        <end position="202"/>
    </location>
</feature>
<dbReference type="PANTHER" id="PTHR39425">
    <property type="entry name" value="LIPOPROTEIN CYTOCHROME C"/>
    <property type="match status" value="1"/>
</dbReference>
<evidence type="ECO:0000313" key="9">
    <source>
        <dbReference type="Proteomes" id="UP000249016"/>
    </source>
</evidence>
<dbReference type="Gene3D" id="1.10.760.10">
    <property type="entry name" value="Cytochrome c-like domain"/>
    <property type="match status" value="1"/>
</dbReference>
<evidence type="ECO:0000313" key="8">
    <source>
        <dbReference type="EMBL" id="RAI78598.1"/>
    </source>
</evidence>
<gene>
    <name evidence="8" type="ORF">HMF3257_25005</name>
</gene>
<dbReference type="GO" id="GO:0020037">
    <property type="term" value="F:heme binding"/>
    <property type="evidence" value="ECO:0007669"/>
    <property type="project" value="InterPro"/>
</dbReference>
<organism evidence="8 9">
    <name type="scientific">Spirosoma telluris</name>
    <dbReference type="NCBI Taxonomy" id="2183553"/>
    <lineage>
        <taxon>Bacteria</taxon>
        <taxon>Pseudomonadati</taxon>
        <taxon>Bacteroidota</taxon>
        <taxon>Cytophagia</taxon>
        <taxon>Cytophagales</taxon>
        <taxon>Cytophagaceae</taxon>
        <taxon>Spirosoma</taxon>
    </lineage>
</organism>
<name>A0A327P0B0_9BACT</name>
<evidence type="ECO:0000256" key="3">
    <source>
        <dbReference type="ARBA" id="ARBA00023004"/>
    </source>
</evidence>
<dbReference type="Proteomes" id="UP000249016">
    <property type="component" value="Unassembled WGS sequence"/>
</dbReference>
<dbReference type="InterPro" id="IPR036280">
    <property type="entry name" value="Multihaem_cyt_sf"/>
</dbReference>
<keyword evidence="1 4" id="KW-0349">Heme</keyword>
<dbReference type="CDD" id="cd08168">
    <property type="entry name" value="Cytochrom_C3"/>
    <property type="match status" value="1"/>
</dbReference>
<evidence type="ECO:0000256" key="4">
    <source>
        <dbReference type="PROSITE-ProRule" id="PRU00433"/>
    </source>
</evidence>
<dbReference type="SUPFAM" id="SSF46626">
    <property type="entry name" value="Cytochrome c"/>
    <property type="match status" value="1"/>
</dbReference>
<dbReference type="AlphaFoldDB" id="A0A327P0B0"/>
<keyword evidence="6" id="KW-0472">Membrane</keyword>
<dbReference type="EMBL" id="QLII01000001">
    <property type="protein sequence ID" value="RAI78598.1"/>
    <property type="molecule type" value="Genomic_DNA"/>
</dbReference>
<dbReference type="SUPFAM" id="SSF48695">
    <property type="entry name" value="Multiheme cytochromes"/>
    <property type="match status" value="1"/>
</dbReference>
<dbReference type="PANTHER" id="PTHR39425:SF1">
    <property type="entry name" value="CYTOCHROME C7-LIKE DOMAIN-CONTAINING PROTEIN"/>
    <property type="match status" value="1"/>
</dbReference>
<protein>
    <submittedName>
        <fullName evidence="8">Cytochrome C</fullName>
    </submittedName>
</protein>
<keyword evidence="3 4" id="KW-0408">Iron</keyword>
<keyword evidence="9" id="KW-1185">Reference proteome</keyword>
<sequence>MLIHSINIVHKMSCLYKLCGVVVLSLMLLVSGGQVKAQDAAPAAAAPAGGGDAEKGKTLFTNNCAQCHAVSGEKVVGPGLKGIESRAPSRDWLHKWIRNSSAVIATGDAYANQVFNANGKVQMSSFPSLTDADIDGILAYIDQANKPAAPTTGGGDDKVVDNGGGGSASTGGPSELFTFVLIALLLVMLLVLGVLLVIVTILSKAVTPATDGTQVTSSFGQRLKTGLSDAFNNPTLRSIVIWLFLLVAVKETIDGAYGIGIQQGYAPKQPIAYSHKLHAGQYKIDCNYCHTGAQKGKNATIPAANICMNCHGVIKKESPEIQKIYTAIEENRPIEWIRVHNLPDLAYFNHAQHVNVGNVACQTCHGEIEKMEVVEARSSLTMGWCIDCHRRTEVNTKDNAYYDKLVALHRKESKEPLKVANIGGLECSKCHY</sequence>
<evidence type="ECO:0000259" key="7">
    <source>
        <dbReference type="PROSITE" id="PS51007"/>
    </source>
</evidence>
<dbReference type="Pfam" id="PF00034">
    <property type="entry name" value="Cytochrom_C"/>
    <property type="match status" value="1"/>
</dbReference>
<evidence type="ECO:0000256" key="2">
    <source>
        <dbReference type="ARBA" id="ARBA00022723"/>
    </source>
</evidence>
<dbReference type="InterPro" id="IPR036909">
    <property type="entry name" value="Cyt_c-like_dom_sf"/>
</dbReference>
<keyword evidence="2 4" id="KW-0479">Metal-binding</keyword>
<dbReference type="InterPro" id="IPR009056">
    <property type="entry name" value="Cyt_c-like_dom"/>
</dbReference>
<reference evidence="8 9" key="1">
    <citation type="submission" date="2018-06" db="EMBL/GenBank/DDBJ databases">
        <title>Spirosoma sp. HMF3257 Genome sequencing and assembly.</title>
        <authorList>
            <person name="Kang H."/>
            <person name="Cha I."/>
            <person name="Kim H."/>
            <person name="Kang J."/>
            <person name="Joh K."/>
        </authorList>
    </citation>
    <scope>NUCLEOTIDE SEQUENCE [LARGE SCALE GENOMIC DNA]</scope>
    <source>
        <strain evidence="8 9">HMF3257</strain>
    </source>
</reference>
<dbReference type="OrthoDB" id="9782196at2"/>
<keyword evidence="6" id="KW-1133">Transmembrane helix</keyword>
<keyword evidence="6" id="KW-0812">Transmembrane</keyword>
<dbReference type="PROSITE" id="PS51007">
    <property type="entry name" value="CYTC"/>
    <property type="match status" value="1"/>
</dbReference>
<comment type="caution">
    <text evidence="8">The sequence shown here is derived from an EMBL/GenBank/DDBJ whole genome shotgun (WGS) entry which is preliminary data.</text>
</comment>
<dbReference type="Gene3D" id="3.90.10.10">
    <property type="entry name" value="Cytochrome C3"/>
    <property type="match status" value="2"/>
</dbReference>
<evidence type="ECO:0000256" key="6">
    <source>
        <dbReference type="SAM" id="Phobius"/>
    </source>
</evidence>
<accession>A0A327P0B0</accession>
<proteinExistence type="predicted"/>
<feature type="region of interest" description="Disordered" evidence="5">
    <location>
        <begin position="148"/>
        <end position="168"/>
    </location>
</feature>
<dbReference type="RefSeq" id="WP_111350574.1">
    <property type="nucleotide sequence ID" value="NZ_QLII01000001.1"/>
</dbReference>
<dbReference type="GO" id="GO:0046872">
    <property type="term" value="F:metal ion binding"/>
    <property type="evidence" value="ECO:0007669"/>
    <property type="project" value="UniProtKB-KW"/>
</dbReference>